<gene>
    <name evidence="1" type="primary">WBGene00275614</name>
</gene>
<dbReference type="Proteomes" id="UP000005239">
    <property type="component" value="Unassembled WGS sequence"/>
</dbReference>
<protein>
    <submittedName>
        <fullName evidence="1">Uncharacterized protein</fullName>
    </submittedName>
</protein>
<reference evidence="2" key="1">
    <citation type="journal article" date="2008" name="Nat. Genet.">
        <title>The Pristionchus pacificus genome provides a unique perspective on nematode lifestyle and parasitism.</title>
        <authorList>
            <person name="Dieterich C."/>
            <person name="Clifton S.W."/>
            <person name="Schuster L.N."/>
            <person name="Chinwalla A."/>
            <person name="Delehaunty K."/>
            <person name="Dinkelacker I."/>
            <person name="Fulton L."/>
            <person name="Fulton R."/>
            <person name="Godfrey J."/>
            <person name="Minx P."/>
            <person name="Mitreva M."/>
            <person name="Roeseler W."/>
            <person name="Tian H."/>
            <person name="Witte H."/>
            <person name="Yang S.P."/>
            <person name="Wilson R.K."/>
            <person name="Sommer R.J."/>
        </authorList>
    </citation>
    <scope>NUCLEOTIDE SEQUENCE [LARGE SCALE GENOMIC DNA]</scope>
    <source>
        <strain evidence="2">PS312</strain>
    </source>
</reference>
<name>A0A2A6BTU2_PRIPA</name>
<evidence type="ECO:0000313" key="2">
    <source>
        <dbReference type="Proteomes" id="UP000005239"/>
    </source>
</evidence>
<accession>A0A2A6BTU2</accession>
<reference evidence="1" key="2">
    <citation type="submission" date="2022-06" db="UniProtKB">
        <authorList>
            <consortium name="EnsemblMetazoa"/>
        </authorList>
    </citation>
    <scope>IDENTIFICATION</scope>
    <source>
        <strain evidence="1">PS312</strain>
    </source>
</reference>
<sequence>MVQKLQAPLACMFNAASTRGIGCPVDSRTGVERIVCFSLFCLLILIRRF</sequence>
<evidence type="ECO:0000313" key="1">
    <source>
        <dbReference type="EnsemblMetazoa" id="PPA37245.1"/>
    </source>
</evidence>
<dbReference type="AlphaFoldDB" id="A0A2A6BTU2"/>
<keyword evidence="2" id="KW-1185">Reference proteome</keyword>
<proteinExistence type="predicted"/>
<organism evidence="1 2">
    <name type="scientific">Pristionchus pacificus</name>
    <name type="common">Parasitic nematode worm</name>
    <dbReference type="NCBI Taxonomy" id="54126"/>
    <lineage>
        <taxon>Eukaryota</taxon>
        <taxon>Metazoa</taxon>
        <taxon>Ecdysozoa</taxon>
        <taxon>Nematoda</taxon>
        <taxon>Chromadorea</taxon>
        <taxon>Rhabditida</taxon>
        <taxon>Rhabditina</taxon>
        <taxon>Diplogasteromorpha</taxon>
        <taxon>Diplogasteroidea</taxon>
        <taxon>Neodiplogasteridae</taxon>
        <taxon>Pristionchus</taxon>
    </lineage>
</organism>
<dbReference type="EnsemblMetazoa" id="PPA37245.1">
    <property type="protein sequence ID" value="PPA37245.1"/>
    <property type="gene ID" value="WBGene00275614"/>
</dbReference>
<accession>A0A8R1YT28</accession>